<evidence type="ECO:0000313" key="3">
    <source>
        <dbReference type="Proteomes" id="UP000095765"/>
    </source>
</evidence>
<evidence type="ECO:0000313" key="2">
    <source>
        <dbReference type="EMBL" id="CUP20424.1"/>
    </source>
</evidence>
<dbReference type="AlphaFoldDB" id="A0A174L741"/>
<organism evidence="2 3">
    <name type="scientific">Anaerotruncus colihominis</name>
    <dbReference type="NCBI Taxonomy" id="169435"/>
    <lineage>
        <taxon>Bacteria</taxon>
        <taxon>Bacillati</taxon>
        <taxon>Bacillota</taxon>
        <taxon>Clostridia</taxon>
        <taxon>Eubacteriales</taxon>
        <taxon>Oscillospiraceae</taxon>
        <taxon>Anaerotruncus</taxon>
    </lineage>
</organism>
<dbReference type="EMBL" id="CZBE01000001">
    <property type="protein sequence ID" value="CUP20424.1"/>
    <property type="molecule type" value="Genomic_DNA"/>
</dbReference>
<dbReference type="OrthoDB" id="9906531at2"/>
<reference evidence="2 3" key="1">
    <citation type="submission" date="2015-09" db="EMBL/GenBank/DDBJ databases">
        <authorList>
            <consortium name="Pathogen Informatics"/>
        </authorList>
    </citation>
    <scope>NUCLEOTIDE SEQUENCE [LARGE SCALE GENOMIC DNA]</scope>
    <source>
        <strain evidence="2 3">2789STDY5834939</strain>
    </source>
</reference>
<feature type="region of interest" description="Disordered" evidence="1">
    <location>
        <begin position="106"/>
        <end position="154"/>
    </location>
</feature>
<dbReference type="Proteomes" id="UP000095765">
    <property type="component" value="Unassembled WGS sequence"/>
</dbReference>
<evidence type="ECO:0000256" key="1">
    <source>
        <dbReference type="SAM" id="MobiDB-lite"/>
    </source>
</evidence>
<feature type="region of interest" description="Disordered" evidence="1">
    <location>
        <begin position="1"/>
        <end position="92"/>
    </location>
</feature>
<proteinExistence type="predicted"/>
<dbReference type="RefSeq" id="WP_055243658.1">
    <property type="nucleotide sequence ID" value="NZ_CABIWA010000002.1"/>
</dbReference>
<accession>A0A174L741</accession>
<name>A0A174L741_9FIRM</name>
<gene>
    <name evidence="2" type="ORF">ERS852551_00077</name>
</gene>
<sequence length="248" mass="27442">MYESDRRRAAPLTSLYMQRTPAARAVSPRMARTDAIQRPVEPPNPPIVESAQPVLPLGGAPVQARISPGSKPERIARRRAQRAARQDQPAAPDGEAIAAMEYEVNHPIAPPPEPAFGEDENNPPPEAAFGENENNPQLEPEAVGPAPAPRRPGFWDREYAEGSVLGGIQSFRNRYLSLEGAAREEYRDDIAHFIGRVPTREEVQDNRARGVTGFDAHRHPLLRRMGARALRSNAATRLFNSRWFTGAH</sequence>
<protein>
    <submittedName>
        <fullName evidence="2">Uncharacterized protein</fullName>
    </submittedName>
</protein>